<keyword evidence="7" id="KW-0406">Ion transport</keyword>
<keyword evidence="8 10" id="KW-0472">Membrane</keyword>
<reference evidence="14 15" key="1">
    <citation type="submission" date="2024-01" db="EMBL/GenBank/DDBJ databases">
        <title>The genomes of 5 underutilized Papilionoideae crops provide insights into root nodulation and disease resistanc.</title>
        <authorList>
            <person name="Jiang F."/>
        </authorList>
    </citation>
    <scope>NUCLEOTIDE SEQUENCE [LARGE SCALE GENOMIC DNA]</scope>
    <source>
        <strain evidence="14">LVBAO_FW01</strain>
        <tissue evidence="14">Leaves</tissue>
    </source>
</reference>
<feature type="transmembrane region" description="Helical" evidence="10">
    <location>
        <begin position="325"/>
        <end position="342"/>
    </location>
</feature>
<dbReference type="Proteomes" id="UP001367508">
    <property type="component" value="Unassembled WGS sequence"/>
</dbReference>
<evidence type="ECO:0000256" key="1">
    <source>
        <dbReference type="ARBA" id="ARBA00004141"/>
    </source>
</evidence>
<evidence type="ECO:0008006" key="16">
    <source>
        <dbReference type="Google" id="ProtNLM"/>
    </source>
</evidence>
<feature type="transmembrane region" description="Helical" evidence="10">
    <location>
        <begin position="386"/>
        <end position="406"/>
    </location>
</feature>
<evidence type="ECO:0000256" key="8">
    <source>
        <dbReference type="ARBA" id="ARBA00023136"/>
    </source>
</evidence>
<feature type="domain" description="Cation/H+ exchanger transmembrane" evidence="12">
    <location>
        <begin position="84"/>
        <end position="433"/>
    </location>
</feature>
<proteinExistence type="inferred from homology"/>
<evidence type="ECO:0000256" key="6">
    <source>
        <dbReference type="ARBA" id="ARBA00022989"/>
    </source>
</evidence>
<feature type="domain" description="Cation/H(+) antiporter C-terminal" evidence="13">
    <location>
        <begin position="640"/>
        <end position="794"/>
    </location>
</feature>
<feature type="transmembrane region" description="Helical" evidence="10">
    <location>
        <begin position="418"/>
        <end position="437"/>
    </location>
</feature>
<feature type="chain" id="PRO_5042933246" description="Cation/H+ exchanger domain-containing protein" evidence="11">
    <location>
        <begin position="17"/>
        <end position="812"/>
    </location>
</feature>
<dbReference type="EMBL" id="JAYMYQ010000011">
    <property type="protein sequence ID" value="KAK7305926.1"/>
    <property type="molecule type" value="Genomic_DNA"/>
</dbReference>
<dbReference type="GO" id="GO:0006885">
    <property type="term" value="P:regulation of pH"/>
    <property type="evidence" value="ECO:0007669"/>
    <property type="project" value="TreeGrafter"/>
</dbReference>
<feature type="transmembrane region" description="Helical" evidence="10">
    <location>
        <begin position="276"/>
        <end position="305"/>
    </location>
</feature>
<feature type="transmembrane region" description="Helical" evidence="10">
    <location>
        <begin position="354"/>
        <end position="380"/>
    </location>
</feature>
<dbReference type="InterPro" id="IPR038770">
    <property type="entry name" value="Na+/solute_symporter_sf"/>
</dbReference>
<feature type="transmembrane region" description="Helical" evidence="10">
    <location>
        <begin position="144"/>
        <end position="167"/>
    </location>
</feature>
<dbReference type="Pfam" id="PF00999">
    <property type="entry name" value="Na_H_Exchanger"/>
    <property type="match status" value="1"/>
</dbReference>
<evidence type="ECO:0000256" key="7">
    <source>
        <dbReference type="ARBA" id="ARBA00023065"/>
    </source>
</evidence>
<dbReference type="AlphaFoldDB" id="A0AAN9JXH3"/>
<dbReference type="InterPro" id="IPR006153">
    <property type="entry name" value="Cation/H_exchanger_TM"/>
</dbReference>
<dbReference type="PANTHER" id="PTHR32468">
    <property type="entry name" value="CATION/H + ANTIPORTER"/>
    <property type="match status" value="1"/>
</dbReference>
<keyword evidence="2" id="KW-0813">Transport</keyword>
<evidence type="ECO:0000256" key="5">
    <source>
        <dbReference type="ARBA" id="ARBA00022958"/>
    </source>
</evidence>
<comment type="caution">
    <text evidence="14">The sequence shown here is derived from an EMBL/GenBank/DDBJ whole genome shotgun (WGS) entry which is preliminary data.</text>
</comment>
<keyword evidence="3" id="KW-0633">Potassium transport</keyword>
<evidence type="ECO:0000256" key="11">
    <source>
        <dbReference type="SAM" id="SignalP"/>
    </source>
</evidence>
<dbReference type="GO" id="GO:0006813">
    <property type="term" value="P:potassium ion transport"/>
    <property type="evidence" value="ECO:0007669"/>
    <property type="project" value="UniProtKB-KW"/>
</dbReference>
<evidence type="ECO:0000256" key="9">
    <source>
        <dbReference type="ARBA" id="ARBA00038341"/>
    </source>
</evidence>
<dbReference type="GO" id="GO:0015297">
    <property type="term" value="F:antiporter activity"/>
    <property type="evidence" value="ECO:0007669"/>
    <property type="project" value="InterPro"/>
</dbReference>
<keyword evidence="4 10" id="KW-0812">Transmembrane</keyword>
<protein>
    <recommendedName>
        <fullName evidence="16">Cation/H+ exchanger domain-containing protein</fullName>
    </recommendedName>
</protein>
<feature type="transmembrane region" description="Helical" evidence="10">
    <location>
        <begin position="234"/>
        <end position="255"/>
    </location>
</feature>
<evidence type="ECO:0000259" key="13">
    <source>
        <dbReference type="Pfam" id="PF23259"/>
    </source>
</evidence>
<dbReference type="Pfam" id="PF23259">
    <property type="entry name" value="CHX17_C"/>
    <property type="match status" value="1"/>
</dbReference>
<dbReference type="Gene3D" id="1.20.1530.20">
    <property type="match status" value="1"/>
</dbReference>
<sequence length="812" mass="90143">MLVSSTPLLLLVFAFAAQEGKLLFLFGGFEVCVKNDRSVGSLGVFLGDDPFDFVLPMTLFQIIIVGLISRGLEFFLRPIETPKFTGVLLGPSVFGRNEVILGTLFPLKQSIILLTLSKISLSYCVFLITLKMDVMTTLKGSKRCWRFGVFPFLASFFITIILLALYTPPDVKQKSGNDLPNVFTLGSFAVVSEALSDLNLIATELGQIALSSALISEILQWIAMSFQFNSGADLDFTLVLLAGSCGFAIICLFIVRPLVKIIIKTTPPGKPMKEIYVVLILLGVLIMAAISDTLGIYFVIGPALYGLVMPNGPPLATAMMERTEAIMTNFLMPFFYIYIGLETNLTGIHLHWKVFLVFQAILFVGFIVKVLTCVLISPTYNIKPKHGLVLGLILSVKGIVELIFLNRMHKLKVIDGEIFGQMVISVVLITTICIPLIKSLYKHCPRVLKTTSIHEGRVRTIQNICESSEFSIISCVHKDENVHSMIALLEACNPTIESPICVYAIHLIELLGKSTPILLPMNKLNKKSLSSSYPNTNHILRAFENYSDNSSGPVTVLSYVSVAPYSSMHEPICNLAEDKSVHLLIIPFHQNGHTPVSSHCSIPLRDLNDNFLATAKCTVGILMDRYSSLSRRSSKVYFHVGIFFIGGVDDREALALGIRILERPNTRVTLFRFVLPNCNSESIADKFMDNEEEMLELTLDESLIDEFKGKNIINGDCVTWHEVVVEDCIQVLEAIKGFENDYDLVMVGKRHNIGEFTDEEMSNFMDNADQLGIFGDLLASNEFCDGKVPVLILQCGQKRVKQSEKPRPPHIV</sequence>
<organism evidence="14 15">
    <name type="scientific">Canavalia gladiata</name>
    <name type="common">Sword bean</name>
    <name type="synonym">Dolichos gladiatus</name>
    <dbReference type="NCBI Taxonomy" id="3824"/>
    <lineage>
        <taxon>Eukaryota</taxon>
        <taxon>Viridiplantae</taxon>
        <taxon>Streptophyta</taxon>
        <taxon>Embryophyta</taxon>
        <taxon>Tracheophyta</taxon>
        <taxon>Spermatophyta</taxon>
        <taxon>Magnoliopsida</taxon>
        <taxon>eudicotyledons</taxon>
        <taxon>Gunneridae</taxon>
        <taxon>Pentapetalae</taxon>
        <taxon>rosids</taxon>
        <taxon>fabids</taxon>
        <taxon>Fabales</taxon>
        <taxon>Fabaceae</taxon>
        <taxon>Papilionoideae</taxon>
        <taxon>50 kb inversion clade</taxon>
        <taxon>NPAAA clade</taxon>
        <taxon>indigoferoid/millettioid clade</taxon>
        <taxon>Phaseoleae</taxon>
        <taxon>Canavalia</taxon>
    </lineage>
</organism>
<gene>
    <name evidence="14" type="ORF">VNO77_43839</name>
</gene>
<name>A0AAN9JXH3_CANGL</name>
<evidence type="ECO:0000313" key="15">
    <source>
        <dbReference type="Proteomes" id="UP001367508"/>
    </source>
</evidence>
<dbReference type="InterPro" id="IPR050794">
    <property type="entry name" value="CPA2_transporter"/>
</dbReference>
<comment type="subcellular location">
    <subcellularLocation>
        <location evidence="1">Membrane</location>
        <topology evidence="1">Multi-pass membrane protein</topology>
    </subcellularLocation>
</comment>
<evidence type="ECO:0000256" key="3">
    <source>
        <dbReference type="ARBA" id="ARBA00022538"/>
    </source>
</evidence>
<accession>A0AAN9JXH3</accession>
<dbReference type="GO" id="GO:1902600">
    <property type="term" value="P:proton transmembrane transport"/>
    <property type="evidence" value="ECO:0007669"/>
    <property type="project" value="InterPro"/>
</dbReference>
<evidence type="ECO:0000313" key="14">
    <source>
        <dbReference type="EMBL" id="KAK7305926.1"/>
    </source>
</evidence>
<dbReference type="GO" id="GO:0016020">
    <property type="term" value="C:membrane"/>
    <property type="evidence" value="ECO:0007669"/>
    <property type="project" value="UniProtKB-SubCell"/>
</dbReference>
<feature type="transmembrane region" description="Helical" evidence="10">
    <location>
        <begin position="53"/>
        <end position="72"/>
    </location>
</feature>
<comment type="similarity">
    <text evidence="9">Belongs to the monovalent cation:proton antiporter 2 (CPA2) transporter (TC 2.A.37) family. CHX (TC 2.A.37.4) subfamily.</text>
</comment>
<evidence type="ECO:0000256" key="2">
    <source>
        <dbReference type="ARBA" id="ARBA00022448"/>
    </source>
</evidence>
<keyword evidence="5" id="KW-0630">Potassium</keyword>
<keyword evidence="15" id="KW-1185">Reference proteome</keyword>
<dbReference type="InterPro" id="IPR057290">
    <property type="entry name" value="CHX17_C"/>
</dbReference>
<keyword evidence="6 10" id="KW-1133">Transmembrane helix</keyword>
<feature type="signal peptide" evidence="11">
    <location>
        <begin position="1"/>
        <end position="16"/>
    </location>
</feature>
<keyword evidence="11" id="KW-0732">Signal</keyword>
<evidence type="ECO:0000256" key="4">
    <source>
        <dbReference type="ARBA" id="ARBA00022692"/>
    </source>
</evidence>
<dbReference type="PANTHER" id="PTHR32468:SF108">
    <property type="entry name" value="CATION_H(+) ANTIPORTER 15-LIKE"/>
    <property type="match status" value="1"/>
</dbReference>
<evidence type="ECO:0000256" key="10">
    <source>
        <dbReference type="SAM" id="Phobius"/>
    </source>
</evidence>
<dbReference type="GO" id="GO:0012505">
    <property type="term" value="C:endomembrane system"/>
    <property type="evidence" value="ECO:0007669"/>
    <property type="project" value="TreeGrafter"/>
</dbReference>
<evidence type="ECO:0000259" key="12">
    <source>
        <dbReference type="Pfam" id="PF00999"/>
    </source>
</evidence>